<feature type="region of interest" description="Disordered" evidence="1">
    <location>
        <begin position="587"/>
        <end position="649"/>
    </location>
</feature>
<dbReference type="Pfam" id="PF12937">
    <property type="entry name" value="F-box-like"/>
    <property type="match status" value="1"/>
</dbReference>
<evidence type="ECO:0000256" key="1">
    <source>
        <dbReference type="SAM" id="MobiDB-lite"/>
    </source>
</evidence>
<proteinExistence type="predicted"/>
<comment type="caution">
    <text evidence="3">The sequence shown here is derived from an EMBL/GenBank/DDBJ whole genome shotgun (WGS) entry which is preliminary data.</text>
</comment>
<sequence length="649" mass="74108">MKVPLDTFVDDIFPYLSIEDILSLRRVNKCLYLLTHQPIIWRRFLIRMDFPIPPLRPTFEYTLPLTDYEIEQLVTQAITVDDNWRSPTPKIYNRRLLNGFYMINDLCLLPGGKYLVASVVDRNCSHWYWLYLYVLDSPWGPRPVARIQTLSKAYNIQAKYVKLRAGEDGILVAYTRRFNKGRVLERDIASKLSHEQDVDANFRYNVVTVYAKLDDFELLTGPKMNPESGTYSFVLDNLDRPFLELGIADTSYRVTQSSIFEANEKTYMAMIAQPAEMHFINVLDKTEHSCCIFKEHNSWPTSPYRLRAFRIYPNQNDMVVIRTVTPSPGVEHHLIEWYELPLYKGVVRLTAKARYTLQNKKVRKFVISDYGVPNKTKLNPKHPDLRHTLGPPPPVSIFLEREDPEGVEHHAIYPHQQLVPEADGKPAHYKYVYNHDSYQMATHMCGPNRAKILPGSTRALICMMDGQDKSDSPQMVSLRRYVHPKNAGIHYEPDPPPQEDVLPVLAKKPRLPMPKTGVFRTFFEAQDIVNEVNAAGGLRAICWDESTGRICLAAELSNDIRILDCSHMVMPDARQEEIQRKMEYVDEITPVPPPTPTPKNKAPEGGEGQAKGQAEATSGSESSDMDTSTDSDSPTDVESPSSESDMDVV</sequence>
<dbReference type="OrthoDB" id="3219396at2759"/>
<dbReference type="InterPro" id="IPR001810">
    <property type="entry name" value="F-box_dom"/>
</dbReference>
<feature type="compositionally biased region" description="Low complexity" evidence="1">
    <location>
        <begin position="610"/>
        <end position="622"/>
    </location>
</feature>
<dbReference type="InterPro" id="IPR036047">
    <property type="entry name" value="F-box-like_dom_sf"/>
</dbReference>
<evidence type="ECO:0000259" key="2">
    <source>
        <dbReference type="Pfam" id="PF12937"/>
    </source>
</evidence>
<evidence type="ECO:0000313" key="3">
    <source>
        <dbReference type="EMBL" id="RXW17029.1"/>
    </source>
</evidence>
<keyword evidence="4" id="KW-1185">Reference proteome</keyword>
<gene>
    <name evidence="3" type="ORF">EST38_g8822</name>
</gene>
<organism evidence="3 4">
    <name type="scientific">Candolleomyces aberdarensis</name>
    <dbReference type="NCBI Taxonomy" id="2316362"/>
    <lineage>
        <taxon>Eukaryota</taxon>
        <taxon>Fungi</taxon>
        <taxon>Dikarya</taxon>
        <taxon>Basidiomycota</taxon>
        <taxon>Agaricomycotina</taxon>
        <taxon>Agaricomycetes</taxon>
        <taxon>Agaricomycetidae</taxon>
        <taxon>Agaricales</taxon>
        <taxon>Agaricineae</taxon>
        <taxon>Psathyrellaceae</taxon>
        <taxon>Candolleomyces</taxon>
    </lineage>
</organism>
<dbReference type="EMBL" id="SDEE01000377">
    <property type="protein sequence ID" value="RXW17029.1"/>
    <property type="molecule type" value="Genomic_DNA"/>
</dbReference>
<dbReference type="SUPFAM" id="SSF81383">
    <property type="entry name" value="F-box domain"/>
    <property type="match status" value="1"/>
</dbReference>
<name>A0A4Q2DCB4_9AGAR</name>
<dbReference type="AlphaFoldDB" id="A0A4Q2DCB4"/>
<accession>A0A4Q2DCB4</accession>
<reference evidence="3 4" key="1">
    <citation type="submission" date="2019-01" db="EMBL/GenBank/DDBJ databases">
        <title>Draft genome sequence of Psathyrella aberdarensis IHI B618.</title>
        <authorList>
            <person name="Buettner E."/>
            <person name="Kellner H."/>
        </authorList>
    </citation>
    <scope>NUCLEOTIDE SEQUENCE [LARGE SCALE GENOMIC DNA]</scope>
    <source>
        <strain evidence="3 4">IHI B618</strain>
    </source>
</reference>
<protein>
    <recommendedName>
        <fullName evidence="2">F-box domain-containing protein</fullName>
    </recommendedName>
</protein>
<feature type="domain" description="F-box" evidence="2">
    <location>
        <begin position="11"/>
        <end position="46"/>
    </location>
</feature>
<evidence type="ECO:0000313" key="4">
    <source>
        <dbReference type="Proteomes" id="UP000290288"/>
    </source>
</evidence>
<dbReference type="Proteomes" id="UP000290288">
    <property type="component" value="Unassembled WGS sequence"/>
</dbReference>
<feature type="compositionally biased region" description="Acidic residues" evidence="1">
    <location>
        <begin position="623"/>
        <end position="635"/>
    </location>
</feature>